<keyword evidence="2" id="KW-1185">Reference proteome</keyword>
<name>A0A1G9EU18_9GAMM</name>
<dbReference type="EMBL" id="FNGI01000001">
    <property type="protein sequence ID" value="SDK79662.1"/>
    <property type="molecule type" value="Genomic_DNA"/>
</dbReference>
<gene>
    <name evidence="1" type="ORF">SAMN05661010_00117</name>
</gene>
<dbReference type="Proteomes" id="UP000198654">
    <property type="component" value="Unassembled WGS sequence"/>
</dbReference>
<evidence type="ECO:0008006" key="3">
    <source>
        <dbReference type="Google" id="ProtNLM"/>
    </source>
</evidence>
<evidence type="ECO:0000313" key="2">
    <source>
        <dbReference type="Proteomes" id="UP000198654"/>
    </source>
</evidence>
<accession>A0A1G9EU18</accession>
<dbReference type="AlphaFoldDB" id="A0A1G9EU18"/>
<dbReference type="STRING" id="119000.SAMN05661010_00117"/>
<reference evidence="1 2" key="1">
    <citation type="submission" date="2016-10" db="EMBL/GenBank/DDBJ databases">
        <authorList>
            <person name="de Groot N.N."/>
        </authorList>
    </citation>
    <scope>NUCLEOTIDE SEQUENCE [LARGE SCALE GENOMIC DNA]</scope>
    <source>
        <strain evidence="1 2">DSM 14789</strain>
    </source>
</reference>
<sequence length="262" mass="30580">MLIIHVGAHKTGTTTIQNFLKKEPVILKNSSINYIDIYKDVGAGLVSKLQPEDDLYLKMRVLYSVRDKIDRNYEDDKVNIISSESFFGDFYQAYKNQKYIYSILSEVFSGYSLRVAYLERDISDFFTSLYIQSVQQGRCWSEKKYFELTGINNFSWDEAYTNAISCFGEDRVIRIKMEDASRHEYGLIGGFFKEIGCELNSSMIESNEELKKYNKNISYGRKEVMLARVFNKLTFSKFNKYIRILLARLTLATNSKKYLSKL</sequence>
<protein>
    <recommendedName>
        <fullName evidence="3">Sulfotransferase family protein</fullName>
    </recommendedName>
</protein>
<dbReference type="InterPro" id="IPR027417">
    <property type="entry name" value="P-loop_NTPase"/>
</dbReference>
<evidence type="ECO:0000313" key="1">
    <source>
        <dbReference type="EMBL" id="SDK79662.1"/>
    </source>
</evidence>
<organism evidence="1 2">
    <name type="scientific">Modicisalibacter muralis</name>
    <dbReference type="NCBI Taxonomy" id="119000"/>
    <lineage>
        <taxon>Bacteria</taxon>
        <taxon>Pseudomonadati</taxon>
        <taxon>Pseudomonadota</taxon>
        <taxon>Gammaproteobacteria</taxon>
        <taxon>Oceanospirillales</taxon>
        <taxon>Halomonadaceae</taxon>
        <taxon>Modicisalibacter</taxon>
    </lineage>
</organism>
<dbReference type="RefSeq" id="WP_139171555.1">
    <property type="nucleotide sequence ID" value="NZ_FNGI01000001.1"/>
</dbReference>
<dbReference type="Gene3D" id="3.40.50.300">
    <property type="entry name" value="P-loop containing nucleotide triphosphate hydrolases"/>
    <property type="match status" value="1"/>
</dbReference>
<proteinExistence type="predicted"/>
<dbReference type="OrthoDB" id="5147122at2"/>
<dbReference type="SUPFAM" id="SSF52540">
    <property type="entry name" value="P-loop containing nucleoside triphosphate hydrolases"/>
    <property type="match status" value="1"/>
</dbReference>